<feature type="chain" id="PRO_5015911591" description="Pherophorin domain-containing protein" evidence="1">
    <location>
        <begin position="21"/>
        <end position="166"/>
    </location>
</feature>
<keyword evidence="1" id="KW-0732">Signal</keyword>
<dbReference type="InParanoid" id="A0A2V0PFM4"/>
<protein>
    <recommendedName>
        <fullName evidence="4">Pherophorin domain-containing protein</fullName>
    </recommendedName>
</protein>
<sequence>MAKFALSLALLALLVLGSEAVSFNSLCRQAGRPTKFKGRVSNAGKRVGFCQWCFVTKLTGIGYARIRVSRVQDLRSVNFYTGTAPAASDLTVTADTNITWVPVDTGIAYFAQNVNTITQATGDIMININVQGCAGRLFCGVVVGPAGTPGVKQPATLIAKRSGAGC</sequence>
<organism evidence="2 3">
    <name type="scientific">Raphidocelis subcapitata</name>
    <dbReference type="NCBI Taxonomy" id="307507"/>
    <lineage>
        <taxon>Eukaryota</taxon>
        <taxon>Viridiplantae</taxon>
        <taxon>Chlorophyta</taxon>
        <taxon>core chlorophytes</taxon>
        <taxon>Chlorophyceae</taxon>
        <taxon>CS clade</taxon>
        <taxon>Sphaeropleales</taxon>
        <taxon>Selenastraceae</taxon>
        <taxon>Raphidocelis</taxon>
    </lineage>
</organism>
<accession>A0A2V0PFM4</accession>
<dbReference type="AlphaFoldDB" id="A0A2V0PFM4"/>
<comment type="caution">
    <text evidence="2">The sequence shown here is derived from an EMBL/GenBank/DDBJ whole genome shotgun (WGS) entry which is preliminary data.</text>
</comment>
<evidence type="ECO:0000256" key="1">
    <source>
        <dbReference type="SAM" id="SignalP"/>
    </source>
</evidence>
<proteinExistence type="predicted"/>
<dbReference type="Proteomes" id="UP000247498">
    <property type="component" value="Unassembled WGS sequence"/>
</dbReference>
<feature type="signal peptide" evidence="1">
    <location>
        <begin position="1"/>
        <end position="20"/>
    </location>
</feature>
<evidence type="ECO:0000313" key="3">
    <source>
        <dbReference type="Proteomes" id="UP000247498"/>
    </source>
</evidence>
<reference evidence="2 3" key="1">
    <citation type="journal article" date="2018" name="Sci. Rep.">
        <title>Raphidocelis subcapitata (=Pseudokirchneriella subcapitata) provides an insight into genome evolution and environmental adaptations in the Sphaeropleales.</title>
        <authorList>
            <person name="Suzuki S."/>
            <person name="Yamaguchi H."/>
            <person name="Nakajima N."/>
            <person name="Kawachi M."/>
        </authorList>
    </citation>
    <scope>NUCLEOTIDE SEQUENCE [LARGE SCALE GENOMIC DNA]</scope>
    <source>
        <strain evidence="2 3">NIES-35</strain>
    </source>
</reference>
<evidence type="ECO:0000313" key="2">
    <source>
        <dbReference type="EMBL" id="GBF96693.1"/>
    </source>
</evidence>
<evidence type="ECO:0008006" key="4">
    <source>
        <dbReference type="Google" id="ProtNLM"/>
    </source>
</evidence>
<name>A0A2V0PFM4_9CHLO</name>
<keyword evidence="3" id="KW-1185">Reference proteome</keyword>
<gene>
    <name evidence="2" type="ORF">Rsub_09326</name>
</gene>
<dbReference type="EMBL" id="BDRX01000084">
    <property type="protein sequence ID" value="GBF96693.1"/>
    <property type="molecule type" value="Genomic_DNA"/>
</dbReference>